<evidence type="ECO:0000313" key="8">
    <source>
        <dbReference type="Proteomes" id="UP001303222"/>
    </source>
</evidence>
<dbReference type="SUPFAM" id="SSF51197">
    <property type="entry name" value="Clavaminate synthase-like"/>
    <property type="match status" value="1"/>
</dbReference>
<dbReference type="GO" id="GO:0046872">
    <property type="term" value="F:metal ion binding"/>
    <property type="evidence" value="ECO:0007669"/>
    <property type="project" value="UniProtKB-KW"/>
</dbReference>
<dbReference type="PANTHER" id="PTHR43779">
    <property type="entry name" value="DIOXYGENASE RV0097-RELATED"/>
    <property type="match status" value="1"/>
</dbReference>
<protein>
    <recommendedName>
        <fullName evidence="6">TauD/TfdA-like domain-containing protein</fullName>
    </recommendedName>
</protein>
<proteinExistence type="inferred from homology"/>
<gene>
    <name evidence="7" type="ORF">QBC32DRAFT_77565</name>
</gene>
<organism evidence="7 8">
    <name type="scientific">Pseudoneurospora amorphoporcata</name>
    <dbReference type="NCBI Taxonomy" id="241081"/>
    <lineage>
        <taxon>Eukaryota</taxon>
        <taxon>Fungi</taxon>
        <taxon>Dikarya</taxon>
        <taxon>Ascomycota</taxon>
        <taxon>Pezizomycotina</taxon>
        <taxon>Sordariomycetes</taxon>
        <taxon>Sordariomycetidae</taxon>
        <taxon>Sordariales</taxon>
        <taxon>Sordariaceae</taxon>
        <taxon>Pseudoneurospora</taxon>
    </lineage>
</organism>
<evidence type="ECO:0000256" key="5">
    <source>
        <dbReference type="ARBA" id="ARBA00023004"/>
    </source>
</evidence>
<keyword evidence="2" id="KW-0479">Metal-binding</keyword>
<dbReference type="EMBL" id="MU859086">
    <property type="protein sequence ID" value="KAK3954714.1"/>
    <property type="molecule type" value="Genomic_DNA"/>
</dbReference>
<dbReference type="Proteomes" id="UP001303222">
    <property type="component" value="Unassembled WGS sequence"/>
</dbReference>
<feature type="domain" description="TauD/TfdA-like" evidence="6">
    <location>
        <begin position="16"/>
        <end position="83"/>
    </location>
</feature>
<evidence type="ECO:0000256" key="3">
    <source>
        <dbReference type="ARBA" id="ARBA00022964"/>
    </source>
</evidence>
<keyword evidence="5" id="KW-0408">Iron</keyword>
<keyword evidence="3" id="KW-0223">Dioxygenase</keyword>
<reference evidence="7" key="1">
    <citation type="journal article" date="2023" name="Mol. Phylogenet. Evol.">
        <title>Genome-scale phylogeny and comparative genomics of the fungal order Sordariales.</title>
        <authorList>
            <person name="Hensen N."/>
            <person name="Bonometti L."/>
            <person name="Westerberg I."/>
            <person name="Brannstrom I.O."/>
            <person name="Guillou S."/>
            <person name="Cros-Aarteil S."/>
            <person name="Calhoun S."/>
            <person name="Haridas S."/>
            <person name="Kuo A."/>
            <person name="Mondo S."/>
            <person name="Pangilinan J."/>
            <person name="Riley R."/>
            <person name="LaButti K."/>
            <person name="Andreopoulos B."/>
            <person name="Lipzen A."/>
            <person name="Chen C."/>
            <person name="Yan M."/>
            <person name="Daum C."/>
            <person name="Ng V."/>
            <person name="Clum A."/>
            <person name="Steindorff A."/>
            <person name="Ohm R.A."/>
            <person name="Martin F."/>
            <person name="Silar P."/>
            <person name="Natvig D.O."/>
            <person name="Lalanne C."/>
            <person name="Gautier V."/>
            <person name="Ament-Velasquez S.L."/>
            <person name="Kruys A."/>
            <person name="Hutchinson M.I."/>
            <person name="Powell A.J."/>
            <person name="Barry K."/>
            <person name="Miller A.N."/>
            <person name="Grigoriev I.V."/>
            <person name="Debuchy R."/>
            <person name="Gladieux P."/>
            <person name="Hiltunen Thoren M."/>
            <person name="Johannesson H."/>
        </authorList>
    </citation>
    <scope>NUCLEOTIDE SEQUENCE</scope>
    <source>
        <strain evidence="7">CBS 626.80</strain>
    </source>
</reference>
<keyword evidence="8" id="KW-1185">Reference proteome</keyword>
<dbReference type="Gene3D" id="3.60.130.10">
    <property type="entry name" value="Clavaminate synthase-like"/>
    <property type="match status" value="1"/>
</dbReference>
<dbReference type="GO" id="GO:0051213">
    <property type="term" value="F:dioxygenase activity"/>
    <property type="evidence" value="ECO:0007669"/>
    <property type="project" value="UniProtKB-KW"/>
</dbReference>
<dbReference type="InterPro" id="IPR003819">
    <property type="entry name" value="TauD/TfdA-like"/>
</dbReference>
<dbReference type="AlphaFoldDB" id="A0AAN6NZ32"/>
<comment type="caution">
    <text evidence="7">The sequence shown here is derived from an EMBL/GenBank/DDBJ whole genome shotgun (WGS) entry which is preliminary data.</text>
</comment>
<accession>A0AAN6NZ32</accession>
<dbReference type="InterPro" id="IPR042098">
    <property type="entry name" value="TauD-like_sf"/>
</dbReference>
<evidence type="ECO:0000256" key="1">
    <source>
        <dbReference type="ARBA" id="ARBA00005896"/>
    </source>
</evidence>
<dbReference type="Pfam" id="PF02668">
    <property type="entry name" value="TauD"/>
    <property type="match status" value="1"/>
</dbReference>
<evidence type="ECO:0000256" key="2">
    <source>
        <dbReference type="ARBA" id="ARBA00022723"/>
    </source>
</evidence>
<sequence length="106" mass="12361">MSGSYWCNLLINHYTVTSSPTTAPKEDEMIKFLNEHVAKDKYVKSVSWEQPGGLMIWDNRAVLHRAGEFKGVGKYRRDMRRMTAFDIGSTAWGLIVREHRCLRWRA</sequence>
<dbReference type="PANTHER" id="PTHR43779:SF3">
    <property type="entry name" value="(3R)-3-[(CARBOXYMETHYL)AMINO]FATTY ACID OXYGENASE_DECARBOXYLASE"/>
    <property type="match status" value="1"/>
</dbReference>
<evidence type="ECO:0000256" key="4">
    <source>
        <dbReference type="ARBA" id="ARBA00023002"/>
    </source>
</evidence>
<reference evidence="7" key="2">
    <citation type="submission" date="2023-06" db="EMBL/GenBank/DDBJ databases">
        <authorList>
            <consortium name="Lawrence Berkeley National Laboratory"/>
            <person name="Mondo S.J."/>
            <person name="Hensen N."/>
            <person name="Bonometti L."/>
            <person name="Westerberg I."/>
            <person name="Brannstrom I.O."/>
            <person name="Guillou S."/>
            <person name="Cros-Aarteil S."/>
            <person name="Calhoun S."/>
            <person name="Haridas S."/>
            <person name="Kuo A."/>
            <person name="Pangilinan J."/>
            <person name="Riley R."/>
            <person name="Labutti K."/>
            <person name="Andreopoulos B."/>
            <person name="Lipzen A."/>
            <person name="Chen C."/>
            <person name="Yanf M."/>
            <person name="Daum C."/>
            <person name="Ng V."/>
            <person name="Clum A."/>
            <person name="Steindorff A."/>
            <person name="Ohm R."/>
            <person name="Martin F."/>
            <person name="Silar P."/>
            <person name="Natvig D."/>
            <person name="Lalanne C."/>
            <person name="Gautier V."/>
            <person name="Ament-Velasquez S.L."/>
            <person name="Kruys A."/>
            <person name="Hutchinson M.I."/>
            <person name="Powell A.J."/>
            <person name="Barry K."/>
            <person name="Miller A.N."/>
            <person name="Grigoriev I.V."/>
            <person name="Debuchy R."/>
            <person name="Gladieux P."/>
            <person name="Thoren M.H."/>
            <person name="Johannesson H."/>
        </authorList>
    </citation>
    <scope>NUCLEOTIDE SEQUENCE</scope>
    <source>
        <strain evidence="7">CBS 626.80</strain>
    </source>
</reference>
<evidence type="ECO:0000313" key="7">
    <source>
        <dbReference type="EMBL" id="KAK3954714.1"/>
    </source>
</evidence>
<name>A0AAN6NZ32_9PEZI</name>
<evidence type="ECO:0000259" key="6">
    <source>
        <dbReference type="Pfam" id="PF02668"/>
    </source>
</evidence>
<keyword evidence="4" id="KW-0560">Oxidoreductase</keyword>
<comment type="similarity">
    <text evidence="1">Belongs to the TfdA dioxygenase family.</text>
</comment>
<dbReference type="InterPro" id="IPR051178">
    <property type="entry name" value="TfdA_dioxygenase"/>
</dbReference>